<reference evidence="3" key="1">
    <citation type="journal article" date="2019" name="Int. J. Syst. Evol. Microbiol.">
        <title>The Global Catalogue of Microorganisms (GCM) 10K type strain sequencing project: providing services to taxonomists for standard genome sequencing and annotation.</title>
        <authorList>
            <consortium name="The Broad Institute Genomics Platform"/>
            <consortium name="The Broad Institute Genome Sequencing Center for Infectious Disease"/>
            <person name="Wu L."/>
            <person name="Ma J."/>
        </authorList>
    </citation>
    <scope>NUCLEOTIDE SEQUENCE [LARGE SCALE GENOMIC DNA]</scope>
    <source>
        <strain evidence="3">JCM 17706</strain>
    </source>
</reference>
<keyword evidence="3" id="KW-1185">Reference proteome</keyword>
<keyword evidence="1" id="KW-0812">Transmembrane</keyword>
<gene>
    <name evidence="2" type="ORF">GCM10023260_08810</name>
</gene>
<dbReference type="Proteomes" id="UP001501525">
    <property type="component" value="Unassembled WGS sequence"/>
</dbReference>
<organism evidence="2 3">
    <name type="scientific">Bartonella acomydis</name>
    <dbReference type="NCBI Taxonomy" id="686234"/>
    <lineage>
        <taxon>Bacteria</taxon>
        <taxon>Pseudomonadati</taxon>
        <taxon>Pseudomonadota</taxon>
        <taxon>Alphaproteobacteria</taxon>
        <taxon>Hyphomicrobiales</taxon>
        <taxon>Bartonellaceae</taxon>
        <taxon>Bartonella</taxon>
    </lineage>
</organism>
<keyword evidence="1" id="KW-1133">Transmembrane helix</keyword>
<evidence type="ECO:0000256" key="1">
    <source>
        <dbReference type="SAM" id="Phobius"/>
    </source>
</evidence>
<comment type="caution">
    <text evidence="2">The sequence shown here is derived from an EMBL/GenBank/DDBJ whole genome shotgun (WGS) entry which is preliminary data.</text>
</comment>
<proteinExistence type="predicted"/>
<keyword evidence="1" id="KW-0472">Membrane</keyword>
<evidence type="ECO:0000313" key="2">
    <source>
        <dbReference type="EMBL" id="GAA5098360.1"/>
    </source>
</evidence>
<sequence length="62" mass="7021">MPHPVNIKHIPKMLAGNIFTSHLFIAHPIFLSIWLIDLPVFIGDLFHTQTHPHGKQQTSSLS</sequence>
<accession>A0ABP9MLC0</accession>
<evidence type="ECO:0000313" key="3">
    <source>
        <dbReference type="Proteomes" id="UP001501525"/>
    </source>
</evidence>
<feature type="transmembrane region" description="Helical" evidence="1">
    <location>
        <begin position="14"/>
        <end position="36"/>
    </location>
</feature>
<dbReference type="EMBL" id="BAABIY010000020">
    <property type="protein sequence ID" value="GAA5098360.1"/>
    <property type="molecule type" value="Genomic_DNA"/>
</dbReference>
<protein>
    <submittedName>
        <fullName evidence="2">Uncharacterized protein</fullName>
    </submittedName>
</protein>
<name>A0ABP9MLC0_9HYPH</name>